<protein>
    <submittedName>
        <fullName evidence="1">Uncharacterized protein</fullName>
    </submittedName>
</protein>
<organism evidence="1">
    <name type="scientific">marine sediment metagenome</name>
    <dbReference type="NCBI Taxonomy" id="412755"/>
    <lineage>
        <taxon>unclassified sequences</taxon>
        <taxon>metagenomes</taxon>
        <taxon>ecological metagenomes</taxon>
    </lineage>
</organism>
<gene>
    <name evidence="1" type="ORF">LCGC14_1921440</name>
</gene>
<sequence length="36" mass="4004">MEAKNAEKKDMLKVVKKGHGKSVKSTIIEACTSRTR</sequence>
<accession>A0A0F9I4P1</accession>
<comment type="caution">
    <text evidence="1">The sequence shown here is derived from an EMBL/GenBank/DDBJ whole genome shotgun (WGS) entry which is preliminary data.</text>
</comment>
<reference evidence="1" key="1">
    <citation type="journal article" date="2015" name="Nature">
        <title>Complex archaea that bridge the gap between prokaryotes and eukaryotes.</title>
        <authorList>
            <person name="Spang A."/>
            <person name="Saw J.H."/>
            <person name="Jorgensen S.L."/>
            <person name="Zaremba-Niedzwiedzka K."/>
            <person name="Martijn J."/>
            <person name="Lind A.E."/>
            <person name="van Eijk R."/>
            <person name="Schleper C."/>
            <person name="Guy L."/>
            <person name="Ettema T.J."/>
        </authorList>
    </citation>
    <scope>NUCLEOTIDE SEQUENCE</scope>
</reference>
<dbReference type="AlphaFoldDB" id="A0A0F9I4P1"/>
<dbReference type="EMBL" id="LAZR01020469">
    <property type="protein sequence ID" value="KKL88765.1"/>
    <property type="molecule type" value="Genomic_DNA"/>
</dbReference>
<proteinExistence type="predicted"/>
<evidence type="ECO:0000313" key="1">
    <source>
        <dbReference type="EMBL" id="KKL88765.1"/>
    </source>
</evidence>
<name>A0A0F9I4P1_9ZZZZ</name>